<dbReference type="GO" id="GO:0005524">
    <property type="term" value="F:ATP binding"/>
    <property type="evidence" value="ECO:0007669"/>
    <property type="project" value="UniProtKB-KW"/>
</dbReference>
<proteinExistence type="inferred from homology"/>
<dbReference type="InterPro" id="IPR050319">
    <property type="entry name" value="ABC_transp_ATP-bind"/>
</dbReference>
<reference evidence="6 7" key="1">
    <citation type="submission" date="2016-10" db="EMBL/GenBank/DDBJ databases">
        <authorList>
            <person name="Cai Z."/>
        </authorList>
    </citation>
    <scope>NUCLEOTIDE SEQUENCE [LARGE SCALE GENOMIC DNA]</scope>
    <source>
        <strain evidence="6 7">CGMCC 1.10826</strain>
    </source>
</reference>
<evidence type="ECO:0000259" key="5">
    <source>
        <dbReference type="PROSITE" id="PS50893"/>
    </source>
</evidence>
<accession>A0A2Y8ZX53</accession>
<dbReference type="CDD" id="cd03257">
    <property type="entry name" value="ABC_NikE_OppD_transporters"/>
    <property type="match status" value="1"/>
</dbReference>
<protein>
    <submittedName>
        <fullName evidence="6">Oligopeptide transport system ATP-binding protein</fullName>
    </submittedName>
</protein>
<dbReference type="SUPFAM" id="SSF52540">
    <property type="entry name" value="P-loop containing nucleoside triphosphate hydrolases"/>
    <property type="match status" value="1"/>
</dbReference>
<dbReference type="PROSITE" id="PS50893">
    <property type="entry name" value="ABC_TRANSPORTER_2"/>
    <property type="match status" value="1"/>
</dbReference>
<dbReference type="Pfam" id="PF00005">
    <property type="entry name" value="ABC_tran"/>
    <property type="match status" value="1"/>
</dbReference>
<dbReference type="PANTHER" id="PTHR43776">
    <property type="entry name" value="TRANSPORT ATP-BINDING PROTEIN"/>
    <property type="match status" value="1"/>
</dbReference>
<dbReference type="InterPro" id="IPR003439">
    <property type="entry name" value="ABC_transporter-like_ATP-bd"/>
</dbReference>
<feature type="domain" description="ABC transporter" evidence="5">
    <location>
        <begin position="2"/>
        <end position="250"/>
    </location>
</feature>
<dbReference type="FunFam" id="3.40.50.300:FF:000016">
    <property type="entry name" value="Oligopeptide ABC transporter ATP-binding component"/>
    <property type="match status" value="1"/>
</dbReference>
<dbReference type="InterPro" id="IPR013563">
    <property type="entry name" value="Oligopep_ABC_C"/>
</dbReference>
<dbReference type="InterPro" id="IPR017871">
    <property type="entry name" value="ABC_transporter-like_CS"/>
</dbReference>
<gene>
    <name evidence="6" type="ORF">SAMN05216184_101306</name>
</gene>
<dbReference type="GO" id="GO:0016887">
    <property type="term" value="F:ATP hydrolysis activity"/>
    <property type="evidence" value="ECO:0007669"/>
    <property type="project" value="InterPro"/>
</dbReference>
<dbReference type="EMBL" id="UETB01000001">
    <property type="protein sequence ID" value="SSA36644.1"/>
    <property type="molecule type" value="Genomic_DNA"/>
</dbReference>
<dbReference type="NCBIfam" id="TIGR01727">
    <property type="entry name" value="oligo_HPY"/>
    <property type="match status" value="1"/>
</dbReference>
<dbReference type="InterPro" id="IPR003593">
    <property type="entry name" value="AAA+_ATPase"/>
</dbReference>
<dbReference type="OrthoDB" id="8481147at2"/>
<organism evidence="6 7">
    <name type="scientific">Georgenia satyanarayanai</name>
    <dbReference type="NCBI Taxonomy" id="860221"/>
    <lineage>
        <taxon>Bacteria</taxon>
        <taxon>Bacillati</taxon>
        <taxon>Actinomycetota</taxon>
        <taxon>Actinomycetes</taxon>
        <taxon>Micrococcales</taxon>
        <taxon>Bogoriellaceae</taxon>
        <taxon>Georgenia</taxon>
    </lineage>
</organism>
<keyword evidence="3" id="KW-0547">Nucleotide-binding</keyword>
<keyword evidence="7" id="KW-1185">Reference proteome</keyword>
<sequence length="335" mass="36330">MLEAVDLVKHYPVRGSRDPGAVVHALDGVSLTLRPGRTLGIVGESGCGKSTLAKVLVRLEDPTSGQVLLDGTELTALRGAALREQRRRVQMVFQDPNASLNPRRTVGQTLTEVLEVHRIGTSRNRRQRVRELLDMVGLSDVFAERYPHQMSGGQRQRVGIARALAVEPSIVLLDEPVSALDVSVRAEVMNLLVRLRDELDLSYVFISHDVAMVRQISDDVGVMYLGKVVEIGPWKPVLDEPLHPYTHGLRGAVPVPDPSVAQPISATVVGEVPNPADPPSGCTFHPRCPLREDVCVAQVPPLTDAGTPHPVACHVAQREGGRMPLLLSRAPGAVR</sequence>
<dbReference type="Gene3D" id="3.40.50.300">
    <property type="entry name" value="P-loop containing nucleotide triphosphate hydrolases"/>
    <property type="match status" value="1"/>
</dbReference>
<dbReference type="Pfam" id="PF08352">
    <property type="entry name" value="oligo_HPY"/>
    <property type="match status" value="1"/>
</dbReference>
<evidence type="ECO:0000313" key="7">
    <source>
        <dbReference type="Proteomes" id="UP000250222"/>
    </source>
</evidence>
<dbReference type="PROSITE" id="PS00211">
    <property type="entry name" value="ABC_TRANSPORTER_1"/>
    <property type="match status" value="1"/>
</dbReference>
<name>A0A2Y8ZX53_9MICO</name>
<keyword evidence="2" id="KW-0813">Transport</keyword>
<dbReference type="RefSeq" id="WP_110850814.1">
    <property type="nucleotide sequence ID" value="NZ_QKLZ01000001.1"/>
</dbReference>
<dbReference type="GO" id="GO:0055085">
    <property type="term" value="P:transmembrane transport"/>
    <property type="evidence" value="ECO:0007669"/>
    <property type="project" value="UniProtKB-ARBA"/>
</dbReference>
<dbReference type="AlphaFoldDB" id="A0A2Y8ZX53"/>
<evidence type="ECO:0000256" key="2">
    <source>
        <dbReference type="ARBA" id="ARBA00022448"/>
    </source>
</evidence>
<dbReference type="GO" id="GO:0015833">
    <property type="term" value="P:peptide transport"/>
    <property type="evidence" value="ECO:0007669"/>
    <property type="project" value="InterPro"/>
</dbReference>
<evidence type="ECO:0000256" key="1">
    <source>
        <dbReference type="ARBA" id="ARBA00005417"/>
    </source>
</evidence>
<dbReference type="SMART" id="SM00382">
    <property type="entry name" value="AAA"/>
    <property type="match status" value="1"/>
</dbReference>
<comment type="similarity">
    <text evidence="1">Belongs to the ABC transporter superfamily.</text>
</comment>
<dbReference type="InterPro" id="IPR027417">
    <property type="entry name" value="P-loop_NTPase"/>
</dbReference>
<dbReference type="PANTHER" id="PTHR43776:SF7">
    <property type="entry name" value="D,D-DIPEPTIDE TRANSPORT ATP-BINDING PROTEIN DDPF-RELATED"/>
    <property type="match status" value="1"/>
</dbReference>
<keyword evidence="4 6" id="KW-0067">ATP-binding</keyword>
<evidence type="ECO:0000313" key="6">
    <source>
        <dbReference type="EMBL" id="SSA36644.1"/>
    </source>
</evidence>
<dbReference type="Proteomes" id="UP000250222">
    <property type="component" value="Unassembled WGS sequence"/>
</dbReference>
<evidence type="ECO:0000256" key="4">
    <source>
        <dbReference type="ARBA" id="ARBA00022840"/>
    </source>
</evidence>
<evidence type="ECO:0000256" key="3">
    <source>
        <dbReference type="ARBA" id="ARBA00022741"/>
    </source>
</evidence>